<evidence type="ECO:0000256" key="1">
    <source>
        <dbReference type="SAM" id="MobiDB-lite"/>
    </source>
</evidence>
<name>B8B5X3_ORYSI</name>
<keyword evidence="3" id="KW-1185">Reference proteome</keyword>
<dbReference type="InterPro" id="IPR021109">
    <property type="entry name" value="Peptidase_aspartic_dom_sf"/>
</dbReference>
<dbReference type="SUPFAM" id="SSF50630">
    <property type="entry name" value="Acid proteases"/>
    <property type="match status" value="1"/>
</dbReference>
<reference evidence="2 3" key="1">
    <citation type="journal article" date="2005" name="PLoS Biol.">
        <title>The genomes of Oryza sativa: a history of duplications.</title>
        <authorList>
            <person name="Yu J."/>
            <person name="Wang J."/>
            <person name="Lin W."/>
            <person name="Li S."/>
            <person name="Li H."/>
            <person name="Zhou J."/>
            <person name="Ni P."/>
            <person name="Dong W."/>
            <person name="Hu S."/>
            <person name="Zeng C."/>
            <person name="Zhang J."/>
            <person name="Zhang Y."/>
            <person name="Li R."/>
            <person name="Xu Z."/>
            <person name="Li S."/>
            <person name="Li X."/>
            <person name="Zheng H."/>
            <person name="Cong L."/>
            <person name="Lin L."/>
            <person name="Yin J."/>
            <person name="Geng J."/>
            <person name="Li G."/>
            <person name="Shi J."/>
            <person name="Liu J."/>
            <person name="Lv H."/>
            <person name="Li J."/>
            <person name="Wang J."/>
            <person name="Deng Y."/>
            <person name="Ran L."/>
            <person name="Shi X."/>
            <person name="Wang X."/>
            <person name="Wu Q."/>
            <person name="Li C."/>
            <person name="Ren X."/>
            <person name="Wang J."/>
            <person name="Wang X."/>
            <person name="Li D."/>
            <person name="Liu D."/>
            <person name="Zhang X."/>
            <person name="Ji Z."/>
            <person name="Zhao W."/>
            <person name="Sun Y."/>
            <person name="Zhang Z."/>
            <person name="Bao J."/>
            <person name="Han Y."/>
            <person name="Dong L."/>
            <person name="Ji J."/>
            <person name="Chen P."/>
            <person name="Wu S."/>
            <person name="Liu J."/>
            <person name="Xiao Y."/>
            <person name="Bu D."/>
            <person name="Tan J."/>
            <person name="Yang L."/>
            <person name="Ye C."/>
            <person name="Zhang J."/>
            <person name="Xu J."/>
            <person name="Zhou Y."/>
            <person name="Yu Y."/>
            <person name="Zhang B."/>
            <person name="Zhuang S."/>
            <person name="Wei H."/>
            <person name="Liu B."/>
            <person name="Lei M."/>
            <person name="Yu H."/>
            <person name="Li Y."/>
            <person name="Xu H."/>
            <person name="Wei S."/>
            <person name="He X."/>
            <person name="Fang L."/>
            <person name="Zhang Z."/>
            <person name="Zhang Y."/>
            <person name="Huang X."/>
            <person name="Su Z."/>
            <person name="Tong W."/>
            <person name="Li J."/>
            <person name="Tong Z."/>
            <person name="Li S."/>
            <person name="Ye J."/>
            <person name="Wang L."/>
            <person name="Fang L."/>
            <person name="Lei T."/>
            <person name="Chen C."/>
            <person name="Chen H."/>
            <person name="Xu Z."/>
            <person name="Li H."/>
            <person name="Huang H."/>
            <person name="Zhang F."/>
            <person name="Xu H."/>
            <person name="Li N."/>
            <person name="Zhao C."/>
            <person name="Li S."/>
            <person name="Dong L."/>
            <person name="Huang Y."/>
            <person name="Li L."/>
            <person name="Xi Y."/>
            <person name="Qi Q."/>
            <person name="Li W."/>
            <person name="Zhang B."/>
            <person name="Hu W."/>
            <person name="Zhang Y."/>
            <person name="Tian X."/>
            <person name="Jiao Y."/>
            <person name="Liang X."/>
            <person name="Jin J."/>
            <person name="Gao L."/>
            <person name="Zheng W."/>
            <person name="Hao B."/>
            <person name="Liu S."/>
            <person name="Wang W."/>
            <person name="Yuan L."/>
            <person name="Cao M."/>
            <person name="McDermott J."/>
            <person name="Samudrala R."/>
            <person name="Wang J."/>
            <person name="Wong G.K."/>
            <person name="Yang H."/>
        </authorList>
    </citation>
    <scope>NUCLEOTIDE SEQUENCE [LARGE SCALE GENOMIC DNA]</scope>
    <source>
        <strain evidence="3">cv. 93-11</strain>
    </source>
</reference>
<protein>
    <recommendedName>
        <fullName evidence="4">Retrotransposon protein, putative, unclassified</fullName>
    </recommendedName>
</protein>
<dbReference type="Proteomes" id="UP000007015">
    <property type="component" value="Chromosome 7"/>
</dbReference>
<dbReference type="AlphaFoldDB" id="B8B5X3"/>
<dbReference type="Gene3D" id="2.40.70.10">
    <property type="entry name" value="Acid Proteases"/>
    <property type="match status" value="1"/>
</dbReference>
<organism evidence="2 3">
    <name type="scientific">Oryza sativa subsp. indica</name>
    <name type="common">Rice</name>
    <dbReference type="NCBI Taxonomy" id="39946"/>
    <lineage>
        <taxon>Eukaryota</taxon>
        <taxon>Viridiplantae</taxon>
        <taxon>Streptophyta</taxon>
        <taxon>Embryophyta</taxon>
        <taxon>Tracheophyta</taxon>
        <taxon>Spermatophyta</taxon>
        <taxon>Magnoliopsida</taxon>
        <taxon>Liliopsida</taxon>
        <taxon>Poales</taxon>
        <taxon>Poaceae</taxon>
        <taxon>BOP clade</taxon>
        <taxon>Oryzoideae</taxon>
        <taxon>Oryzeae</taxon>
        <taxon>Oryzinae</taxon>
        <taxon>Oryza</taxon>
        <taxon>Oryza sativa</taxon>
    </lineage>
</organism>
<feature type="region of interest" description="Disordered" evidence="1">
    <location>
        <begin position="102"/>
        <end position="147"/>
    </location>
</feature>
<dbReference type="Pfam" id="PF08284">
    <property type="entry name" value="RVP_2"/>
    <property type="match status" value="1"/>
</dbReference>
<accession>B8B5X3</accession>
<dbReference type="EMBL" id="CM000132">
    <property type="protein sequence ID" value="EEC81991.1"/>
    <property type="molecule type" value="Genomic_DNA"/>
</dbReference>
<proteinExistence type="predicted"/>
<evidence type="ECO:0008006" key="4">
    <source>
        <dbReference type="Google" id="ProtNLM"/>
    </source>
</evidence>
<dbReference type="STRING" id="39946.B8B5X3"/>
<dbReference type="CDD" id="cd00303">
    <property type="entry name" value="retropepsin_like"/>
    <property type="match status" value="1"/>
</dbReference>
<feature type="compositionally biased region" description="Basic and acidic residues" evidence="1">
    <location>
        <begin position="137"/>
        <end position="147"/>
    </location>
</feature>
<dbReference type="Gramene" id="BGIOSGA024345-TA">
    <property type="protein sequence ID" value="BGIOSGA024345-PA"/>
    <property type="gene ID" value="BGIOSGA024345"/>
</dbReference>
<dbReference type="HOGENOM" id="CLU_644641_0_0_1"/>
<evidence type="ECO:0000313" key="2">
    <source>
        <dbReference type="EMBL" id="EEC81991.1"/>
    </source>
</evidence>
<dbReference type="PANTHER" id="PTHR15503">
    <property type="entry name" value="LDOC1 RELATED"/>
    <property type="match status" value="1"/>
</dbReference>
<dbReference type="InterPro" id="IPR032567">
    <property type="entry name" value="RTL1-rel"/>
</dbReference>
<sequence length="426" mass="47484">MAEGEVGSLSEKVTELTSNLNAILGSLQGMEKWIPSVDASVKELRQAVDQVNSQVTILENRSQETTTPKGQMPEGHYVEENHQGNATGASFAQERPLDDLLGETNVKSSGKTSFIEPYKPSSKTPFSGKGTLGSSPDENKKVEEKPRWEERFDSLKAARRARGECFKCGEKYGPGHKCPKSVQLHVLEELLEVFLAQEGNSHNEEETEGTSDEELVLSECAMLGTTGKRTIRLQGLLQNQEILVLVDSGSFSNFLSEQLVSKLQLPTQTSAPSQVTIADGGKILCNQVVANLEWWCQGHTFSTDLKVLSLGSYDMILGMEWLEDFSPMWIDWKRKKMTFTYAGNRITLVGVKEQLDQCKPVTAKQLKGLAKSGAIAQLVQLCSLEEAKWRSSKYPQKFSRSWRVTRTDFRNLTPFPLIDNLIMAFH</sequence>
<gene>
    <name evidence="2" type="ORF">OsI_25921</name>
</gene>
<evidence type="ECO:0000313" key="3">
    <source>
        <dbReference type="Proteomes" id="UP000007015"/>
    </source>
</evidence>
<dbReference type="PANTHER" id="PTHR15503:SF22">
    <property type="entry name" value="TRANSPOSON TY3-I GAG POLYPROTEIN"/>
    <property type="match status" value="1"/>
</dbReference>